<organism evidence="1 2">
    <name type="scientific">Mucuna pruriens</name>
    <name type="common">Velvet bean</name>
    <name type="synonym">Dolichos pruriens</name>
    <dbReference type="NCBI Taxonomy" id="157652"/>
    <lineage>
        <taxon>Eukaryota</taxon>
        <taxon>Viridiplantae</taxon>
        <taxon>Streptophyta</taxon>
        <taxon>Embryophyta</taxon>
        <taxon>Tracheophyta</taxon>
        <taxon>Spermatophyta</taxon>
        <taxon>Magnoliopsida</taxon>
        <taxon>eudicotyledons</taxon>
        <taxon>Gunneridae</taxon>
        <taxon>Pentapetalae</taxon>
        <taxon>rosids</taxon>
        <taxon>fabids</taxon>
        <taxon>Fabales</taxon>
        <taxon>Fabaceae</taxon>
        <taxon>Papilionoideae</taxon>
        <taxon>50 kb inversion clade</taxon>
        <taxon>NPAAA clade</taxon>
        <taxon>indigoferoid/millettioid clade</taxon>
        <taxon>Phaseoleae</taxon>
        <taxon>Mucuna</taxon>
    </lineage>
</organism>
<dbReference type="AlphaFoldDB" id="A0A371GSC2"/>
<name>A0A371GSC2_MUCPR</name>
<dbReference type="PANTHER" id="PTHR48475">
    <property type="entry name" value="RIBONUCLEASE H"/>
    <property type="match status" value="1"/>
</dbReference>
<comment type="caution">
    <text evidence="1">The sequence shown here is derived from an EMBL/GenBank/DDBJ whole genome shotgun (WGS) entry which is preliminary data.</text>
</comment>
<dbReference type="Proteomes" id="UP000257109">
    <property type="component" value="Unassembled WGS sequence"/>
</dbReference>
<evidence type="ECO:0000313" key="1">
    <source>
        <dbReference type="EMBL" id="RDX93432.1"/>
    </source>
</evidence>
<dbReference type="PANTHER" id="PTHR48475:SF2">
    <property type="entry name" value="RIBONUCLEASE H"/>
    <property type="match status" value="1"/>
</dbReference>
<accession>A0A371GSC2</accession>
<dbReference type="OrthoDB" id="1741911at2759"/>
<evidence type="ECO:0000313" key="2">
    <source>
        <dbReference type="Proteomes" id="UP000257109"/>
    </source>
</evidence>
<dbReference type="EMBL" id="QJKJ01004610">
    <property type="protein sequence ID" value="RDX93432.1"/>
    <property type="molecule type" value="Genomic_DNA"/>
</dbReference>
<proteinExistence type="predicted"/>
<feature type="non-terminal residue" evidence="1">
    <location>
        <position position="1"/>
    </location>
</feature>
<protein>
    <submittedName>
        <fullName evidence="1">Uncharacterized protein</fullName>
    </submittedName>
</protein>
<gene>
    <name evidence="1" type="ORF">CR513_24312</name>
</gene>
<reference evidence="1" key="1">
    <citation type="submission" date="2018-05" db="EMBL/GenBank/DDBJ databases">
        <title>Draft genome of Mucuna pruriens seed.</title>
        <authorList>
            <person name="Nnadi N.E."/>
            <person name="Vos R."/>
            <person name="Hasami M.H."/>
            <person name="Devisetty U.K."/>
            <person name="Aguiy J.C."/>
        </authorList>
    </citation>
    <scope>NUCLEOTIDE SEQUENCE [LARGE SCALE GENOMIC DNA]</scope>
    <source>
        <strain evidence="1">JCA_2017</strain>
    </source>
</reference>
<sequence length="86" mass="9868">MDSLIAYLKEERLLEDSTVAKKMLREVSKYVLIGQQLYRRGFSFPLLKCVDEDETAYVIEEVHEGVCGTYIRGRALASKIARAGYY</sequence>
<keyword evidence="2" id="KW-1185">Reference proteome</keyword>